<evidence type="ECO:0000256" key="8">
    <source>
        <dbReference type="SAM" id="Phobius"/>
    </source>
</evidence>
<feature type="transmembrane region" description="Helical" evidence="8">
    <location>
        <begin position="20"/>
        <end position="41"/>
    </location>
</feature>
<gene>
    <name evidence="9" type="ORF">Acor_31280</name>
</gene>
<evidence type="ECO:0000256" key="2">
    <source>
        <dbReference type="ARBA" id="ARBA00022475"/>
    </source>
</evidence>
<dbReference type="GO" id="GO:0009252">
    <property type="term" value="P:peptidoglycan biosynthetic process"/>
    <property type="evidence" value="ECO:0007669"/>
    <property type="project" value="UniProtKB-KW"/>
</dbReference>
<dbReference type="RefSeq" id="WP_246238672.1">
    <property type="nucleotide sequence ID" value="NZ_BAAABN010000002.1"/>
</dbReference>
<evidence type="ECO:0000256" key="1">
    <source>
        <dbReference type="ARBA" id="ARBA00004651"/>
    </source>
</evidence>
<dbReference type="GO" id="GO:0034204">
    <property type="term" value="P:lipid translocation"/>
    <property type="evidence" value="ECO:0007669"/>
    <property type="project" value="TreeGrafter"/>
</dbReference>
<evidence type="ECO:0000256" key="4">
    <source>
        <dbReference type="ARBA" id="ARBA00022960"/>
    </source>
</evidence>
<comment type="subcellular location">
    <subcellularLocation>
        <location evidence="1">Cell membrane</location>
        <topology evidence="1">Multi-pass membrane protein</topology>
    </subcellularLocation>
</comment>
<keyword evidence="10" id="KW-1185">Reference proteome</keyword>
<evidence type="ECO:0000313" key="9">
    <source>
        <dbReference type="EMBL" id="GES01064.1"/>
    </source>
</evidence>
<proteinExistence type="predicted"/>
<dbReference type="PANTHER" id="PTHR47019">
    <property type="entry name" value="LIPID II FLIPPASE MURJ"/>
    <property type="match status" value="1"/>
</dbReference>
<keyword evidence="3 8" id="KW-0812">Transmembrane</keyword>
<protein>
    <submittedName>
        <fullName evidence="9">Uncharacterized protein</fullName>
    </submittedName>
</protein>
<dbReference type="Pfam" id="PF03023">
    <property type="entry name" value="MurJ"/>
    <property type="match status" value="1"/>
</dbReference>
<dbReference type="GO" id="GO:0015648">
    <property type="term" value="F:lipid-linked peptidoglycan transporter activity"/>
    <property type="evidence" value="ECO:0007669"/>
    <property type="project" value="TreeGrafter"/>
</dbReference>
<dbReference type="PANTHER" id="PTHR47019:SF1">
    <property type="entry name" value="LIPID II FLIPPASE MURJ"/>
    <property type="match status" value="1"/>
</dbReference>
<dbReference type="GO" id="GO:0008360">
    <property type="term" value="P:regulation of cell shape"/>
    <property type="evidence" value="ECO:0007669"/>
    <property type="project" value="UniProtKB-KW"/>
</dbReference>
<keyword evidence="6 8" id="KW-1133">Transmembrane helix</keyword>
<dbReference type="InterPro" id="IPR004268">
    <property type="entry name" value="MurJ"/>
</dbReference>
<keyword evidence="5" id="KW-0573">Peptidoglycan synthesis</keyword>
<sequence length="93" mass="9939">MDTVLAMAAVGPGAVSVYSNAYTLFQLPYAVIAVTVITAVLPRMSRSAADRDLAQVTANLSQSLWLSSVRAARRDGWNHGRRQAARAPSRLPG</sequence>
<keyword evidence="7 8" id="KW-0472">Membrane</keyword>
<evidence type="ECO:0000256" key="5">
    <source>
        <dbReference type="ARBA" id="ARBA00022984"/>
    </source>
</evidence>
<dbReference type="AlphaFoldDB" id="A0A5M3VXA2"/>
<comment type="caution">
    <text evidence="9">The sequence shown here is derived from an EMBL/GenBank/DDBJ whole genome shotgun (WGS) entry which is preliminary data.</text>
</comment>
<dbReference type="GO" id="GO:0005886">
    <property type="term" value="C:plasma membrane"/>
    <property type="evidence" value="ECO:0007669"/>
    <property type="project" value="UniProtKB-SubCell"/>
</dbReference>
<evidence type="ECO:0000256" key="6">
    <source>
        <dbReference type="ARBA" id="ARBA00022989"/>
    </source>
</evidence>
<evidence type="ECO:0000256" key="7">
    <source>
        <dbReference type="ARBA" id="ARBA00023136"/>
    </source>
</evidence>
<accession>A0A5M3VXA2</accession>
<evidence type="ECO:0000256" key="3">
    <source>
        <dbReference type="ARBA" id="ARBA00022692"/>
    </source>
</evidence>
<dbReference type="Proteomes" id="UP000334990">
    <property type="component" value="Unassembled WGS sequence"/>
</dbReference>
<evidence type="ECO:0000313" key="10">
    <source>
        <dbReference type="Proteomes" id="UP000334990"/>
    </source>
</evidence>
<organism evidence="9 10">
    <name type="scientific">Acrocarpospora corrugata</name>
    <dbReference type="NCBI Taxonomy" id="35763"/>
    <lineage>
        <taxon>Bacteria</taxon>
        <taxon>Bacillati</taxon>
        <taxon>Actinomycetota</taxon>
        <taxon>Actinomycetes</taxon>
        <taxon>Streptosporangiales</taxon>
        <taxon>Streptosporangiaceae</taxon>
        <taxon>Acrocarpospora</taxon>
    </lineage>
</organism>
<keyword evidence="2" id="KW-1003">Cell membrane</keyword>
<dbReference type="InterPro" id="IPR051050">
    <property type="entry name" value="Lipid_II_flippase_MurJ/MviN"/>
</dbReference>
<dbReference type="EMBL" id="BLAD01000048">
    <property type="protein sequence ID" value="GES01064.1"/>
    <property type="molecule type" value="Genomic_DNA"/>
</dbReference>
<reference evidence="9 10" key="1">
    <citation type="submission" date="2019-10" db="EMBL/GenBank/DDBJ databases">
        <title>Whole genome shotgun sequence of Acrocarpospora corrugata NBRC 13972.</title>
        <authorList>
            <person name="Ichikawa N."/>
            <person name="Kimura A."/>
            <person name="Kitahashi Y."/>
            <person name="Komaki H."/>
            <person name="Oguchi A."/>
        </authorList>
    </citation>
    <scope>NUCLEOTIDE SEQUENCE [LARGE SCALE GENOMIC DNA]</scope>
    <source>
        <strain evidence="9 10">NBRC 13972</strain>
    </source>
</reference>
<name>A0A5M3VXA2_9ACTN</name>
<keyword evidence="4" id="KW-0133">Cell shape</keyword>